<dbReference type="GO" id="GO:0005694">
    <property type="term" value="C:chromosome"/>
    <property type="evidence" value="ECO:0007669"/>
    <property type="project" value="UniProtKB-SubCell"/>
</dbReference>
<comment type="subcellular location">
    <subcellularLocation>
        <location evidence="2">Chromosome</location>
    </subcellularLocation>
    <subcellularLocation>
        <location evidence="1">Nucleus</location>
    </subcellularLocation>
</comment>
<dbReference type="InterPro" id="IPR046341">
    <property type="entry name" value="SET_dom_sf"/>
</dbReference>
<feature type="domain" description="Post-SET" evidence="9">
    <location>
        <begin position="188"/>
        <end position="204"/>
    </location>
</feature>
<organism evidence="10 11">
    <name type="scientific">Globisporangium ultimum (strain ATCC 200006 / CBS 805.95 / DAOM BR144)</name>
    <name type="common">Pythium ultimum</name>
    <dbReference type="NCBI Taxonomy" id="431595"/>
    <lineage>
        <taxon>Eukaryota</taxon>
        <taxon>Sar</taxon>
        <taxon>Stramenopiles</taxon>
        <taxon>Oomycota</taxon>
        <taxon>Peronosporomycetes</taxon>
        <taxon>Pythiales</taxon>
        <taxon>Pythiaceae</taxon>
        <taxon>Globisporangium</taxon>
    </lineage>
</organism>
<protein>
    <recommendedName>
        <fullName evidence="12">Histone-lysine N-methyltransferase</fullName>
    </recommendedName>
</protein>
<keyword evidence="6" id="KW-0949">S-adenosyl-L-methionine</keyword>
<dbReference type="STRING" id="431595.K3WJZ6"/>
<dbReference type="eggNOG" id="KOG1083">
    <property type="taxonomic scope" value="Eukaryota"/>
</dbReference>
<evidence type="ECO:0000256" key="1">
    <source>
        <dbReference type="ARBA" id="ARBA00004123"/>
    </source>
</evidence>
<dbReference type="InterPro" id="IPR050777">
    <property type="entry name" value="SET2_Histone-Lys_MeTrsfase"/>
</dbReference>
<feature type="domain" description="SET" evidence="8">
    <location>
        <begin position="65"/>
        <end position="180"/>
    </location>
</feature>
<dbReference type="EMBL" id="GL376633">
    <property type="status" value="NOT_ANNOTATED_CDS"/>
    <property type="molecule type" value="Genomic_DNA"/>
</dbReference>
<evidence type="ECO:0000259" key="9">
    <source>
        <dbReference type="PROSITE" id="PS50868"/>
    </source>
</evidence>
<evidence type="ECO:0000313" key="10">
    <source>
        <dbReference type="EnsemblProtists" id="PYU1_T005288"/>
    </source>
</evidence>
<reference evidence="11" key="2">
    <citation type="submission" date="2010-04" db="EMBL/GenBank/DDBJ databases">
        <authorList>
            <person name="Buell R."/>
            <person name="Hamilton J."/>
            <person name="Hostetler J."/>
        </authorList>
    </citation>
    <scope>NUCLEOTIDE SEQUENCE [LARGE SCALE GENOMIC DNA]</scope>
    <source>
        <strain evidence="11">DAOM:BR144</strain>
    </source>
</reference>
<dbReference type="SMART" id="SM00317">
    <property type="entry name" value="SET"/>
    <property type="match status" value="1"/>
</dbReference>
<name>K3WJZ6_GLOUD</name>
<keyword evidence="11" id="KW-1185">Reference proteome</keyword>
<sequence>MVDESRKSGNRSVDVALAEIHIIPRNVYVERKERTLTEVLVECISGYCPCGDKCANQRIQHGQLPLIKIIDCGKKGLGLITQQEIGAGSFVGEYKGEIVTEKEYHMRRLRYHNEKHRYMMVLSGGEVIDATRMGGYARFINHSCEPNCGVEKWDVNGEERCGIFALRDIHSDEELTFDYKFESFSKLEMHECLCGSVNCRKIFGMNNRSVKPGTSKTSAAAGTGLPYNALMEKPKVFDPIGGKHRQGKKVADSLLDRIARMLFHRKPLSKKEMQFLRTSRVMLYRNLTSHLDTNFRSICLEMHFLSEQNGKLADVPDVFPSLRDLPRYLSRRPPEDFQVKKFRLDDLTEWLHDRAAKHEATTDASPPRLAALHL</sequence>
<keyword evidence="5" id="KW-0808">Transferase</keyword>
<evidence type="ECO:0000256" key="4">
    <source>
        <dbReference type="ARBA" id="ARBA00022603"/>
    </source>
</evidence>
<evidence type="ECO:0000256" key="3">
    <source>
        <dbReference type="ARBA" id="ARBA00022454"/>
    </source>
</evidence>
<dbReference type="Pfam" id="PF17907">
    <property type="entry name" value="AWS"/>
    <property type="match status" value="1"/>
</dbReference>
<dbReference type="PROSITE" id="PS50868">
    <property type="entry name" value="POST_SET"/>
    <property type="match status" value="1"/>
</dbReference>
<dbReference type="PANTHER" id="PTHR22884">
    <property type="entry name" value="SET DOMAIN PROTEINS"/>
    <property type="match status" value="1"/>
</dbReference>
<accession>K3WJZ6</accession>
<dbReference type="VEuPathDB" id="FungiDB:PYU1_G005277"/>
<dbReference type="InParanoid" id="K3WJZ6"/>
<dbReference type="AlphaFoldDB" id="K3WJZ6"/>
<keyword evidence="7" id="KW-0539">Nucleus</keyword>
<keyword evidence="3" id="KW-0158">Chromosome</keyword>
<evidence type="ECO:0008006" key="12">
    <source>
        <dbReference type="Google" id="ProtNLM"/>
    </source>
</evidence>
<dbReference type="PROSITE" id="PS50280">
    <property type="entry name" value="SET"/>
    <property type="match status" value="1"/>
</dbReference>
<dbReference type="EnsemblProtists" id="PYU1_T005288">
    <property type="protein sequence ID" value="PYU1_T005288"/>
    <property type="gene ID" value="PYU1_G005277"/>
</dbReference>
<dbReference type="GO" id="GO:0005634">
    <property type="term" value="C:nucleus"/>
    <property type="evidence" value="ECO:0007669"/>
    <property type="project" value="UniProtKB-SubCell"/>
</dbReference>
<proteinExistence type="predicted"/>
<dbReference type="Pfam" id="PF00856">
    <property type="entry name" value="SET"/>
    <property type="match status" value="1"/>
</dbReference>
<dbReference type="Proteomes" id="UP000019132">
    <property type="component" value="Unassembled WGS sequence"/>
</dbReference>
<dbReference type="InterPro" id="IPR006560">
    <property type="entry name" value="AWS_dom"/>
</dbReference>
<keyword evidence="4" id="KW-0489">Methyltransferase</keyword>
<reference evidence="11" key="1">
    <citation type="journal article" date="2010" name="Genome Biol.">
        <title>Genome sequence of the necrotrophic plant pathogen Pythium ultimum reveals original pathogenicity mechanisms and effector repertoire.</title>
        <authorList>
            <person name="Levesque C.A."/>
            <person name="Brouwer H."/>
            <person name="Cano L."/>
            <person name="Hamilton J.P."/>
            <person name="Holt C."/>
            <person name="Huitema E."/>
            <person name="Raffaele S."/>
            <person name="Robideau G.P."/>
            <person name="Thines M."/>
            <person name="Win J."/>
            <person name="Zerillo M.M."/>
            <person name="Beakes G.W."/>
            <person name="Boore J.L."/>
            <person name="Busam D."/>
            <person name="Dumas B."/>
            <person name="Ferriera S."/>
            <person name="Fuerstenberg S.I."/>
            <person name="Gachon C.M."/>
            <person name="Gaulin E."/>
            <person name="Govers F."/>
            <person name="Grenville-Briggs L."/>
            <person name="Horner N."/>
            <person name="Hostetler J."/>
            <person name="Jiang R.H."/>
            <person name="Johnson J."/>
            <person name="Krajaejun T."/>
            <person name="Lin H."/>
            <person name="Meijer H.J."/>
            <person name="Moore B."/>
            <person name="Morris P."/>
            <person name="Phuntmart V."/>
            <person name="Puiu D."/>
            <person name="Shetty J."/>
            <person name="Stajich J.E."/>
            <person name="Tripathy S."/>
            <person name="Wawra S."/>
            <person name="van West P."/>
            <person name="Whitty B.R."/>
            <person name="Coutinho P.M."/>
            <person name="Henrissat B."/>
            <person name="Martin F."/>
            <person name="Thomas P.D."/>
            <person name="Tyler B.M."/>
            <person name="De Vries R.P."/>
            <person name="Kamoun S."/>
            <person name="Yandell M."/>
            <person name="Tisserat N."/>
            <person name="Buell C.R."/>
        </authorList>
    </citation>
    <scope>NUCLEOTIDE SEQUENCE</scope>
    <source>
        <strain evidence="11">DAOM:BR144</strain>
    </source>
</reference>
<evidence type="ECO:0000256" key="5">
    <source>
        <dbReference type="ARBA" id="ARBA00022679"/>
    </source>
</evidence>
<dbReference type="GO" id="GO:0042054">
    <property type="term" value="F:histone methyltransferase activity"/>
    <property type="evidence" value="ECO:0007669"/>
    <property type="project" value="InterPro"/>
</dbReference>
<dbReference type="OMA" id="NPNCGVE"/>
<evidence type="ECO:0000256" key="7">
    <source>
        <dbReference type="ARBA" id="ARBA00023242"/>
    </source>
</evidence>
<evidence type="ECO:0000259" key="8">
    <source>
        <dbReference type="PROSITE" id="PS50280"/>
    </source>
</evidence>
<evidence type="ECO:0000256" key="2">
    <source>
        <dbReference type="ARBA" id="ARBA00004286"/>
    </source>
</evidence>
<reference evidence="10" key="3">
    <citation type="submission" date="2015-02" db="UniProtKB">
        <authorList>
            <consortium name="EnsemblProtists"/>
        </authorList>
    </citation>
    <scope>IDENTIFICATION</scope>
    <source>
        <strain evidence="10">DAOM BR144</strain>
    </source>
</reference>
<dbReference type="GO" id="GO:0032259">
    <property type="term" value="P:methylation"/>
    <property type="evidence" value="ECO:0007669"/>
    <property type="project" value="UniProtKB-KW"/>
</dbReference>
<dbReference type="InterPro" id="IPR001214">
    <property type="entry name" value="SET_dom"/>
</dbReference>
<dbReference type="Gene3D" id="2.170.270.10">
    <property type="entry name" value="SET domain"/>
    <property type="match status" value="1"/>
</dbReference>
<dbReference type="SUPFAM" id="SSF82199">
    <property type="entry name" value="SET domain"/>
    <property type="match status" value="1"/>
</dbReference>
<evidence type="ECO:0000256" key="6">
    <source>
        <dbReference type="ARBA" id="ARBA00022691"/>
    </source>
</evidence>
<evidence type="ECO:0000313" key="11">
    <source>
        <dbReference type="Proteomes" id="UP000019132"/>
    </source>
</evidence>
<dbReference type="HOGENOM" id="CLU_693509_0_0_1"/>
<dbReference type="InterPro" id="IPR003616">
    <property type="entry name" value="Post-SET_dom"/>
</dbReference>